<feature type="non-terminal residue" evidence="1">
    <location>
        <position position="36"/>
    </location>
</feature>
<dbReference type="AlphaFoldDB" id="A0A0F9EF07"/>
<sequence length="36" mass="4346">MEEFLKNEKDIQDVLVACMRSTKTFAEVFFPERFFV</sequence>
<gene>
    <name evidence="1" type="ORF">LCGC14_2161330</name>
</gene>
<organism evidence="1">
    <name type="scientific">marine sediment metagenome</name>
    <dbReference type="NCBI Taxonomy" id="412755"/>
    <lineage>
        <taxon>unclassified sequences</taxon>
        <taxon>metagenomes</taxon>
        <taxon>ecological metagenomes</taxon>
    </lineage>
</organism>
<protein>
    <submittedName>
        <fullName evidence="1">Uncharacterized protein</fullName>
    </submittedName>
</protein>
<dbReference type="EMBL" id="LAZR01027736">
    <property type="protein sequence ID" value="KKL64806.1"/>
    <property type="molecule type" value="Genomic_DNA"/>
</dbReference>
<name>A0A0F9EF07_9ZZZZ</name>
<reference evidence="1" key="1">
    <citation type="journal article" date="2015" name="Nature">
        <title>Complex archaea that bridge the gap between prokaryotes and eukaryotes.</title>
        <authorList>
            <person name="Spang A."/>
            <person name="Saw J.H."/>
            <person name="Jorgensen S.L."/>
            <person name="Zaremba-Niedzwiedzka K."/>
            <person name="Martijn J."/>
            <person name="Lind A.E."/>
            <person name="van Eijk R."/>
            <person name="Schleper C."/>
            <person name="Guy L."/>
            <person name="Ettema T.J."/>
        </authorList>
    </citation>
    <scope>NUCLEOTIDE SEQUENCE</scope>
</reference>
<evidence type="ECO:0000313" key="1">
    <source>
        <dbReference type="EMBL" id="KKL64806.1"/>
    </source>
</evidence>
<proteinExistence type="predicted"/>
<comment type="caution">
    <text evidence="1">The sequence shown here is derived from an EMBL/GenBank/DDBJ whole genome shotgun (WGS) entry which is preliminary data.</text>
</comment>
<accession>A0A0F9EF07</accession>